<dbReference type="PANTHER" id="PTHR24238">
    <property type="entry name" value="G-PROTEIN COUPLED RECEPTOR"/>
    <property type="match status" value="1"/>
</dbReference>
<proteinExistence type="predicted"/>
<keyword evidence="4" id="KW-0297">G-protein coupled receptor</keyword>
<keyword evidence="12" id="KW-1185">Reference proteome</keyword>
<keyword evidence="3 9" id="KW-1133">Transmembrane helix</keyword>
<accession>A0A7M7HDY6</accession>
<dbReference type="PRINTS" id="PR00237">
    <property type="entry name" value="GPCRRHODOPSN"/>
</dbReference>
<feature type="transmembrane region" description="Helical" evidence="9">
    <location>
        <begin position="158"/>
        <end position="179"/>
    </location>
</feature>
<dbReference type="EnsemblMetazoa" id="XM_011662948">
    <property type="protein sequence ID" value="XP_011661250"/>
    <property type="gene ID" value="LOC105436901"/>
</dbReference>
<evidence type="ECO:0000313" key="12">
    <source>
        <dbReference type="Proteomes" id="UP000007110"/>
    </source>
</evidence>
<dbReference type="Pfam" id="PF00001">
    <property type="entry name" value="7tm_1"/>
    <property type="match status" value="1"/>
</dbReference>
<evidence type="ECO:0000256" key="2">
    <source>
        <dbReference type="ARBA" id="ARBA00022692"/>
    </source>
</evidence>
<evidence type="ECO:0000256" key="4">
    <source>
        <dbReference type="ARBA" id="ARBA00023040"/>
    </source>
</evidence>
<name>A0A7M7HDY6_STRPU</name>
<keyword evidence="7" id="KW-0807">Transducer</keyword>
<dbReference type="InterPro" id="IPR000276">
    <property type="entry name" value="GPCR_Rhodpsn"/>
</dbReference>
<dbReference type="GO" id="GO:0007218">
    <property type="term" value="P:neuropeptide signaling pathway"/>
    <property type="evidence" value="ECO:0000318"/>
    <property type="project" value="GO_Central"/>
</dbReference>
<feature type="transmembrane region" description="Helical" evidence="9">
    <location>
        <begin position="6"/>
        <end position="29"/>
    </location>
</feature>
<dbReference type="KEGG" id="spu:105436901"/>
<dbReference type="SUPFAM" id="SSF81321">
    <property type="entry name" value="Family A G protein-coupled receptor-like"/>
    <property type="match status" value="1"/>
</dbReference>
<evidence type="ECO:0000256" key="9">
    <source>
        <dbReference type="SAM" id="Phobius"/>
    </source>
</evidence>
<dbReference type="CDD" id="cd00637">
    <property type="entry name" value="7tm_classA_rhodopsin-like"/>
    <property type="match status" value="1"/>
</dbReference>
<feature type="transmembrane region" description="Helical" evidence="9">
    <location>
        <begin position="112"/>
        <end position="133"/>
    </location>
</feature>
<dbReference type="GeneID" id="115927894"/>
<dbReference type="PANTHER" id="PTHR24238:SF47">
    <property type="entry name" value="ECDYSTEROIDS_DOPAMINE RECEPTOR-RELATED"/>
    <property type="match status" value="1"/>
</dbReference>
<sequence>MNAFQLTNIAVASCAGAIGIPGNICIVFVFSRRQNKNPTDVAVIALAILDLFLCLLLIEGSASPKTIRWMCVVETILKKGIFTAGLFITLFIAVCRYFAVCRPFSSRFSSPLAWTVSAASLVLSILIHLPIAFHTKPAQRQGIAACDPFGDDPLLRKIYVALPSVLAGASLSVIILLYVKIYRVIRHHQALRERMTNSLGASNAEGCISSISAAVSNTKSTSNISTPTDRQPSVQLSSAPTPGDDVSGNADTKANDASGLGDVHVSIDLKKPPCSGSEEPYKKRTTRKKQQADHKTTRMLVIMTVIFFILWFPALAIQLMTTDQKFRLSQTIPKGVAILTVLNNVRFINQFINVFIYLIANNKFRGECVQLFKP</sequence>
<comment type="subcellular location">
    <subcellularLocation>
        <location evidence="1">Membrane</location>
        <topology evidence="1">Multi-pass membrane protein</topology>
    </subcellularLocation>
</comment>
<reference evidence="12" key="1">
    <citation type="submission" date="2015-02" db="EMBL/GenBank/DDBJ databases">
        <title>Genome sequencing for Strongylocentrotus purpuratus.</title>
        <authorList>
            <person name="Murali S."/>
            <person name="Liu Y."/>
            <person name="Vee V."/>
            <person name="English A."/>
            <person name="Wang M."/>
            <person name="Skinner E."/>
            <person name="Han Y."/>
            <person name="Muzny D.M."/>
            <person name="Worley K.C."/>
            <person name="Gibbs R.A."/>
        </authorList>
    </citation>
    <scope>NUCLEOTIDE SEQUENCE</scope>
</reference>
<dbReference type="InterPro" id="IPR017452">
    <property type="entry name" value="GPCR_Rhodpsn_7TM"/>
</dbReference>
<evidence type="ECO:0000256" key="5">
    <source>
        <dbReference type="ARBA" id="ARBA00023136"/>
    </source>
</evidence>
<evidence type="ECO:0000256" key="3">
    <source>
        <dbReference type="ARBA" id="ARBA00022989"/>
    </source>
</evidence>
<keyword evidence="6" id="KW-0675">Receptor</keyword>
<feature type="transmembrane region" description="Helical" evidence="9">
    <location>
        <begin position="337"/>
        <end position="360"/>
    </location>
</feature>
<dbReference type="PROSITE" id="PS50262">
    <property type="entry name" value="G_PROTEIN_RECEP_F1_2"/>
    <property type="match status" value="1"/>
</dbReference>
<dbReference type="InParanoid" id="A0A7M7HDY6"/>
<organism evidence="11 12">
    <name type="scientific">Strongylocentrotus purpuratus</name>
    <name type="common">Purple sea urchin</name>
    <dbReference type="NCBI Taxonomy" id="7668"/>
    <lineage>
        <taxon>Eukaryota</taxon>
        <taxon>Metazoa</taxon>
        <taxon>Echinodermata</taxon>
        <taxon>Eleutherozoa</taxon>
        <taxon>Echinozoa</taxon>
        <taxon>Echinoidea</taxon>
        <taxon>Euechinoidea</taxon>
        <taxon>Echinacea</taxon>
        <taxon>Camarodonta</taxon>
        <taxon>Echinidea</taxon>
        <taxon>Strongylocentrotidae</taxon>
        <taxon>Strongylocentrotus</taxon>
    </lineage>
</organism>
<dbReference type="GeneID" id="105436901"/>
<evidence type="ECO:0000313" key="11">
    <source>
        <dbReference type="EnsemblMetazoa" id="XP_011661250"/>
    </source>
</evidence>
<feature type="transmembrane region" description="Helical" evidence="9">
    <location>
        <begin position="297"/>
        <end position="317"/>
    </location>
</feature>
<evidence type="ECO:0000256" key="8">
    <source>
        <dbReference type="SAM" id="MobiDB-lite"/>
    </source>
</evidence>
<evidence type="ECO:0000256" key="7">
    <source>
        <dbReference type="ARBA" id="ARBA00023224"/>
    </source>
</evidence>
<keyword evidence="2 9" id="KW-0812">Transmembrane</keyword>
<evidence type="ECO:0000259" key="10">
    <source>
        <dbReference type="PROSITE" id="PS50262"/>
    </source>
</evidence>
<dbReference type="EnsemblMetazoa" id="XM_030994204">
    <property type="protein sequence ID" value="XP_030850064"/>
    <property type="gene ID" value="LOC115927894"/>
</dbReference>
<dbReference type="KEGG" id="spu:115927894"/>
<dbReference type="GO" id="GO:0008528">
    <property type="term" value="F:G protein-coupled peptide receptor activity"/>
    <property type="evidence" value="ECO:0000318"/>
    <property type="project" value="GO_Central"/>
</dbReference>
<feature type="transmembrane region" description="Helical" evidence="9">
    <location>
        <begin position="80"/>
        <end position="100"/>
    </location>
</feature>
<protein>
    <recommendedName>
        <fullName evidence="10">G-protein coupled receptors family 1 profile domain-containing protein</fullName>
    </recommendedName>
</protein>
<evidence type="ECO:0000256" key="1">
    <source>
        <dbReference type="ARBA" id="ARBA00004141"/>
    </source>
</evidence>
<dbReference type="OMA" id="TIILACH"/>
<reference evidence="11" key="2">
    <citation type="submission" date="2021-01" db="UniProtKB">
        <authorList>
            <consortium name="EnsemblMetazoa"/>
        </authorList>
    </citation>
    <scope>IDENTIFICATION</scope>
</reference>
<dbReference type="RefSeq" id="XP_011661250.2">
    <property type="nucleotide sequence ID" value="XM_011662948.2"/>
</dbReference>
<dbReference type="AlphaFoldDB" id="A0A7M7HDY6"/>
<dbReference type="Gene3D" id="1.20.1070.10">
    <property type="entry name" value="Rhodopsin 7-helix transmembrane proteins"/>
    <property type="match status" value="1"/>
</dbReference>
<feature type="region of interest" description="Disordered" evidence="8">
    <location>
        <begin position="219"/>
        <end position="293"/>
    </location>
</feature>
<dbReference type="Proteomes" id="UP000007110">
    <property type="component" value="Unassembled WGS sequence"/>
</dbReference>
<evidence type="ECO:0000256" key="6">
    <source>
        <dbReference type="ARBA" id="ARBA00023170"/>
    </source>
</evidence>
<feature type="compositionally biased region" description="Polar residues" evidence="8">
    <location>
        <begin position="219"/>
        <end position="240"/>
    </location>
</feature>
<feature type="domain" description="G-protein coupled receptors family 1 profile" evidence="10">
    <location>
        <begin position="22"/>
        <end position="357"/>
    </location>
</feature>
<dbReference type="GO" id="GO:0005886">
    <property type="term" value="C:plasma membrane"/>
    <property type="evidence" value="ECO:0000318"/>
    <property type="project" value="GO_Central"/>
</dbReference>
<keyword evidence="5 9" id="KW-0472">Membrane</keyword>
<feature type="transmembrane region" description="Helical" evidence="9">
    <location>
        <begin position="41"/>
        <end position="60"/>
    </location>
</feature>
<dbReference type="RefSeq" id="XP_030850064.1">
    <property type="nucleotide sequence ID" value="XM_030994204.1"/>
</dbReference>